<dbReference type="NCBIfam" id="TIGR00786">
    <property type="entry name" value="dctM"/>
    <property type="match status" value="1"/>
</dbReference>
<feature type="domain" description="TRAP C4-dicarboxylate transport system permease DctM subunit" evidence="8">
    <location>
        <begin position="8"/>
        <end position="423"/>
    </location>
</feature>
<evidence type="ECO:0000259" key="8">
    <source>
        <dbReference type="Pfam" id="PF06808"/>
    </source>
</evidence>
<dbReference type="PIRSF" id="PIRSF006066">
    <property type="entry name" value="HI0050"/>
    <property type="match status" value="1"/>
</dbReference>
<dbReference type="Pfam" id="PF06808">
    <property type="entry name" value="DctM"/>
    <property type="match status" value="1"/>
</dbReference>
<evidence type="ECO:0000256" key="2">
    <source>
        <dbReference type="ARBA" id="ARBA00022475"/>
    </source>
</evidence>
<keyword evidence="6 7" id="KW-0472">Membrane</keyword>
<evidence type="ECO:0000313" key="9">
    <source>
        <dbReference type="EMBL" id="GAK61455.1"/>
    </source>
</evidence>
<name>A0A081CA50_VECG1</name>
<feature type="transmembrane region" description="Helical" evidence="7">
    <location>
        <begin position="171"/>
        <end position="197"/>
    </location>
</feature>
<dbReference type="GO" id="GO:0005886">
    <property type="term" value="C:plasma membrane"/>
    <property type="evidence" value="ECO:0007669"/>
    <property type="project" value="UniProtKB-SubCell"/>
</dbReference>
<dbReference type="EMBL" id="DF820479">
    <property type="protein sequence ID" value="GAK61455.1"/>
    <property type="molecule type" value="Genomic_DNA"/>
</dbReference>
<comment type="subcellular location">
    <subcellularLocation>
        <location evidence="1">Cell inner membrane</location>
        <topology evidence="1">Multi-pass membrane protein</topology>
    </subcellularLocation>
</comment>
<dbReference type="eggNOG" id="COG1593">
    <property type="taxonomic scope" value="Bacteria"/>
</dbReference>
<dbReference type="Proteomes" id="UP000030661">
    <property type="component" value="Unassembled WGS sequence"/>
</dbReference>
<feature type="transmembrane region" description="Helical" evidence="7">
    <location>
        <begin position="320"/>
        <end position="350"/>
    </location>
</feature>
<sequence>MLTLIIFIGLLIVLFALGIPVAFAIGLTSVVVLLVTGGFADFPFGLLALRMMHGVNSFSILAVPLFMLAANIMNASGVTDRIFRFANCLVGHLRGGLGHVNVLASMVFAGMSGTAVADAAGLGALEIKAMKEAGYDLGFSTGITGVSSVIGPIIPPSVGMIIYGWLSDVSIGGLFIGAIVPGILMGVALMIQIYFYALRSTGKIPPPAPRVTLQEFIQGSKDGVFALLTPIIIVGGIWGGAFTPTEAGAVASLYAVLLGMLIYKTLHLKQLLQVIRETTEFTGVILLIISFAMVYGWLLTRLQIPAKLAMLTISISSNPTLILFILLGFLTIVGCFMSVLSAITVFTPIMVPMIKQLGIDPLFFGIFMTITLSVGVVTPPFGNVIYVLVRISGLPFEKVVKSFLPFFVAIYLVIILLIFFPGLTTFLPALWLK</sequence>
<keyword evidence="4 7" id="KW-0812">Transmembrane</keyword>
<dbReference type="PANTHER" id="PTHR33362:SF3">
    <property type="entry name" value="SIALIC ACID TRAP TRANSPORTER PERMEASE PROTEIN SIAT"/>
    <property type="match status" value="1"/>
</dbReference>
<evidence type="ECO:0000256" key="5">
    <source>
        <dbReference type="ARBA" id="ARBA00022989"/>
    </source>
</evidence>
<dbReference type="PANTHER" id="PTHR33362">
    <property type="entry name" value="SIALIC ACID TRAP TRANSPORTER PERMEASE PROTEIN SIAT-RELATED"/>
    <property type="match status" value="1"/>
</dbReference>
<evidence type="ECO:0000256" key="4">
    <source>
        <dbReference type="ARBA" id="ARBA00022692"/>
    </source>
</evidence>
<feature type="transmembrane region" description="Helical" evidence="7">
    <location>
        <begin position="278"/>
        <end position="300"/>
    </location>
</feature>
<accession>A0A081CA50</accession>
<dbReference type="STRING" id="1499967.U27_01355"/>
<keyword evidence="5 7" id="KW-1133">Transmembrane helix</keyword>
<feature type="transmembrane region" description="Helical" evidence="7">
    <location>
        <begin position="28"/>
        <end position="49"/>
    </location>
</feature>
<proteinExistence type="predicted"/>
<evidence type="ECO:0000256" key="3">
    <source>
        <dbReference type="ARBA" id="ARBA00022519"/>
    </source>
</evidence>
<keyword evidence="3" id="KW-0997">Cell inner membrane</keyword>
<keyword evidence="2" id="KW-1003">Cell membrane</keyword>
<organism evidence="9 10">
    <name type="scientific">Vecturithrix granuli</name>
    <dbReference type="NCBI Taxonomy" id="1499967"/>
    <lineage>
        <taxon>Bacteria</taxon>
        <taxon>Candidatus Moduliflexota</taxon>
        <taxon>Candidatus Vecturitrichia</taxon>
        <taxon>Candidatus Vecturitrichales</taxon>
        <taxon>Candidatus Vecturitrichaceae</taxon>
        <taxon>Candidatus Vecturithrix</taxon>
    </lineage>
</organism>
<dbReference type="InterPro" id="IPR010656">
    <property type="entry name" value="DctM"/>
</dbReference>
<feature type="transmembrane region" description="Helical" evidence="7">
    <location>
        <begin position="409"/>
        <end position="432"/>
    </location>
</feature>
<feature type="transmembrane region" description="Helical" evidence="7">
    <location>
        <begin position="247"/>
        <end position="266"/>
    </location>
</feature>
<feature type="transmembrane region" description="Helical" evidence="7">
    <location>
        <begin position="362"/>
        <end position="389"/>
    </location>
</feature>
<dbReference type="GO" id="GO:0022857">
    <property type="term" value="F:transmembrane transporter activity"/>
    <property type="evidence" value="ECO:0007669"/>
    <property type="project" value="TreeGrafter"/>
</dbReference>
<dbReference type="HOGENOM" id="CLU_019824_4_1_0"/>
<keyword evidence="10" id="KW-1185">Reference proteome</keyword>
<feature type="transmembrane region" description="Helical" evidence="7">
    <location>
        <begin position="103"/>
        <end position="125"/>
    </location>
</feature>
<evidence type="ECO:0000313" key="10">
    <source>
        <dbReference type="Proteomes" id="UP000030661"/>
    </source>
</evidence>
<feature type="transmembrane region" description="Helical" evidence="7">
    <location>
        <begin position="61"/>
        <end position="83"/>
    </location>
</feature>
<feature type="transmembrane region" description="Helical" evidence="7">
    <location>
        <begin position="223"/>
        <end position="241"/>
    </location>
</feature>
<evidence type="ECO:0000256" key="7">
    <source>
        <dbReference type="SAM" id="Phobius"/>
    </source>
</evidence>
<evidence type="ECO:0000256" key="1">
    <source>
        <dbReference type="ARBA" id="ARBA00004429"/>
    </source>
</evidence>
<feature type="transmembrane region" description="Helical" evidence="7">
    <location>
        <begin position="137"/>
        <end position="165"/>
    </location>
</feature>
<dbReference type="InterPro" id="IPR004681">
    <property type="entry name" value="TRAP_DctM"/>
</dbReference>
<gene>
    <name evidence="9" type="ORF">U27_01355</name>
</gene>
<evidence type="ECO:0000256" key="6">
    <source>
        <dbReference type="ARBA" id="ARBA00023136"/>
    </source>
</evidence>
<dbReference type="AlphaFoldDB" id="A0A081CA50"/>
<reference evidence="9 10" key="1">
    <citation type="journal article" date="2015" name="PeerJ">
        <title>First genomic representation of candidate bacterial phylum KSB3 points to enhanced environmental sensing as a trigger of wastewater bulking.</title>
        <authorList>
            <person name="Sekiguchi Y."/>
            <person name="Ohashi A."/>
            <person name="Parks D.H."/>
            <person name="Yamauchi T."/>
            <person name="Tyson G.W."/>
            <person name="Hugenholtz P."/>
        </authorList>
    </citation>
    <scope>NUCLEOTIDE SEQUENCE [LARGE SCALE GENOMIC DNA]</scope>
</reference>
<protein>
    <submittedName>
        <fullName evidence="9">TRAP-type transport system permease large protein</fullName>
    </submittedName>
</protein>